<evidence type="ECO:0000256" key="3">
    <source>
        <dbReference type="ARBA" id="ARBA00023082"/>
    </source>
</evidence>
<dbReference type="InterPro" id="IPR036388">
    <property type="entry name" value="WH-like_DNA-bd_sf"/>
</dbReference>
<dbReference type="InterPro" id="IPR013324">
    <property type="entry name" value="RNA_pol_sigma_r3/r4-like"/>
</dbReference>
<dbReference type="PANTHER" id="PTHR43133">
    <property type="entry name" value="RNA POLYMERASE ECF-TYPE SIGMA FACTO"/>
    <property type="match status" value="1"/>
</dbReference>
<dbReference type="SUPFAM" id="SSF88659">
    <property type="entry name" value="Sigma3 and sigma4 domains of RNA polymerase sigma factors"/>
    <property type="match status" value="1"/>
</dbReference>
<keyword evidence="3 6" id="KW-0731">Sigma factor</keyword>
<dbReference type="Pfam" id="PF04542">
    <property type="entry name" value="Sigma70_r2"/>
    <property type="match status" value="1"/>
</dbReference>
<evidence type="ECO:0000256" key="1">
    <source>
        <dbReference type="ARBA" id="ARBA00010641"/>
    </source>
</evidence>
<dbReference type="InterPro" id="IPR000838">
    <property type="entry name" value="RNA_pol_sigma70_ECF_CS"/>
</dbReference>
<dbReference type="EMBL" id="JASKHM010000005">
    <property type="protein sequence ID" value="MEQ4482921.1"/>
    <property type="molecule type" value="Genomic_DNA"/>
</dbReference>
<dbReference type="InterPro" id="IPR039425">
    <property type="entry name" value="RNA_pol_sigma-70-like"/>
</dbReference>
<evidence type="ECO:0000256" key="4">
    <source>
        <dbReference type="ARBA" id="ARBA00023125"/>
    </source>
</evidence>
<keyword evidence="5 6" id="KW-0804">Transcription</keyword>
<proteinExistence type="inferred from homology"/>
<keyword evidence="2 6" id="KW-0805">Transcription regulation</keyword>
<sequence>MVIEVYVDANKNDNVEVSSDADDPLEWTREEQLVEKARAGDREAFGELVRHHRAKALGWAVSISRDTEVAEDIVQDALVRAFLHVGTISDVFRFRSWFRRIVQNQANYRLRRGGPYGKERPFTSMEEGTTSTDSSSWGDTDWFDIDSILFHFSKSLKARQSDENPEARIVRLEFIQGIRSLLGCLSKHERGVFEAHFFRQLPPSEIASVLGTTTANVYTLLSRSRSKVRKERIQIYFKDVAAAMVRDGQPTRRILARPFEI</sequence>
<evidence type="ECO:0000256" key="5">
    <source>
        <dbReference type="ARBA" id="ARBA00023163"/>
    </source>
</evidence>
<evidence type="ECO:0000259" key="8">
    <source>
        <dbReference type="Pfam" id="PF08281"/>
    </source>
</evidence>
<dbReference type="Gene3D" id="1.10.1740.10">
    <property type="match status" value="1"/>
</dbReference>
<keyword evidence="10" id="KW-1185">Reference proteome</keyword>
<feature type="domain" description="RNA polymerase sigma-70 region 2" evidence="7">
    <location>
        <begin position="48"/>
        <end position="112"/>
    </location>
</feature>
<reference evidence="9 10" key="1">
    <citation type="journal article" date="2023" name="Genome Announc.">
        <title>Pan-Genome Analyses of the Genus Cohnella and Proposal of the Novel Species Cohnella silvisoli sp. nov., Isolated from Forest Soil.</title>
        <authorList>
            <person name="Wang C."/>
            <person name="Mao L."/>
            <person name="Bao G."/>
            <person name="Zhu H."/>
        </authorList>
    </citation>
    <scope>NUCLEOTIDE SEQUENCE [LARGE SCALE GENOMIC DNA]</scope>
    <source>
        <strain evidence="9 10">NL03-T5-1</strain>
    </source>
</reference>
<dbReference type="InterPro" id="IPR014284">
    <property type="entry name" value="RNA_pol_sigma-70_dom"/>
</dbReference>
<dbReference type="Pfam" id="PF08281">
    <property type="entry name" value="Sigma70_r4_2"/>
    <property type="match status" value="1"/>
</dbReference>
<dbReference type="RefSeq" id="WP_232185619.1">
    <property type="nucleotide sequence ID" value="NZ_JAIOAP010000005.1"/>
</dbReference>
<evidence type="ECO:0000259" key="7">
    <source>
        <dbReference type="Pfam" id="PF04542"/>
    </source>
</evidence>
<evidence type="ECO:0000256" key="2">
    <source>
        <dbReference type="ARBA" id="ARBA00023015"/>
    </source>
</evidence>
<dbReference type="SUPFAM" id="SSF88946">
    <property type="entry name" value="Sigma2 domain of RNA polymerase sigma factors"/>
    <property type="match status" value="1"/>
</dbReference>
<dbReference type="InterPro" id="IPR013249">
    <property type="entry name" value="RNA_pol_sigma70_r4_t2"/>
</dbReference>
<evidence type="ECO:0000313" key="9">
    <source>
        <dbReference type="EMBL" id="MEQ4482921.1"/>
    </source>
</evidence>
<dbReference type="Gene3D" id="1.10.10.10">
    <property type="entry name" value="Winged helix-like DNA-binding domain superfamily/Winged helix DNA-binding domain"/>
    <property type="match status" value="1"/>
</dbReference>
<dbReference type="NCBIfam" id="TIGR02937">
    <property type="entry name" value="sigma70-ECF"/>
    <property type="match status" value="1"/>
</dbReference>
<name>A0ABV1KTP6_9BACL</name>
<gene>
    <name evidence="9" type="ORF">QJS35_10990</name>
</gene>
<evidence type="ECO:0000256" key="6">
    <source>
        <dbReference type="RuleBase" id="RU000716"/>
    </source>
</evidence>
<dbReference type="PROSITE" id="PS01063">
    <property type="entry name" value="SIGMA70_ECF"/>
    <property type="match status" value="1"/>
</dbReference>
<comment type="caution">
    <text evidence="9">The sequence shown here is derived from an EMBL/GenBank/DDBJ whole genome shotgun (WGS) entry which is preliminary data.</text>
</comment>
<organism evidence="9 10">
    <name type="scientific">Cohnella silvisoli</name>
    <dbReference type="NCBI Taxonomy" id="2873699"/>
    <lineage>
        <taxon>Bacteria</taxon>
        <taxon>Bacillati</taxon>
        <taxon>Bacillota</taxon>
        <taxon>Bacilli</taxon>
        <taxon>Bacillales</taxon>
        <taxon>Paenibacillaceae</taxon>
        <taxon>Cohnella</taxon>
    </lineage>
</organism>
<protein>
    <recommendedName>
        <fullName evidence="6">RNA polymerase sigma factor</fullName>
    </recommendedName>
</protein>
<dbReference type="InterPro" id="IPR007627">
    <property type="entry name" value="RNA_pol_sigma70_r2"/>
</dbReference>
<keyword evidence="4 6" id="KW-0238">DNA-binding</keyword>
<feature type="domain" description="RNA polymerase sigma factor 70 region 4 type 2" evidence="8">
    <location>
        <begin position="178"/>
        <end position="227"/>
    </location>
</feature>
<dbReference type="Proteomes" id="UP001493487">
    <property type="component" value="Unassembled WGS sequence"/>
</dbReference>
<evidence type="ECO:0000313" key="10">
    <source>
        <dbReference type="Proteomes" id="UP001493487"/>
    </source>
</evidence>
<dbReference type="PANTHER" id="PTHR43133:SF8">
    <property type="entry name" value="RNA POLYMERASE SIGMA FACTOR HI_1459-RELATED"/>
    <property type="match status" value="1"/>
</dbReference>
<dbReference type="InterPro" id="IPR013325">
    <property type="entry name" value="RNA_pol_sigma_r2"/>
</dbReference>
<comment type="similarity">
    <text evidence="1 6">Belongs to the sigma-70 factor family. ECF subfamily.</text>
</comment>
<accession>A0ABV1KTP6</accession>